<dbReference type="SUPFAM" id="SSF56112">
    <property type="entry name" value="Protein kinase-like (PK-like)"/>
    <property type="match status" value="1"/>
</dbReference>
<name>A0A6A6PDL9_9PEZI</name>
<dbReference type="PANTHER" id="PTHR21310:SF37">
    <property type="entry name" value="AMINOGLYCOSIDE PHOSPHOTRANSFERASE DOMAIN-CONTAINING PROTEIN"/>
    <property type="match status" value="1"/>
</dbReference>
<keyword evidence="2" id="KW-0808">Transferase</keyword>
<dbReference type="InterPro" id="IPR051678">
    <property type="entry name" value="AGP_Transferase"/>
</dbReference>
<feature type="domain" description="Aminoglycoside phosphotransferase" evidence="1">
    <location>
        <begin position="50"/>
        <end position="295"/>
    </location>
</feature>
<dbReference type="GO" id="GO:0016301">
    <property type="term" value="F:kinase activity"/>
    <property type="evidence" value="ECO:0007669"/>
    <property type="project" value="UniProtKB-KW"/>
</dbReference>
<organism evidence="2 3">
    <name type="scientific">Lineolata rhizophorae</name>
    <dbReference type="NCBI Taxonomy" id="578093"/>
    <lineage>
        <taxon>Eukaryota</taxon>
        <taxon>Fungi</taxon>
        <taxon>Dikarya</taxon>
        <taxon>Ascomycota</taxon>
        <taxon>Pezizomycotina</taxon>
        <taxon>Dothideomycetes</taxon>
        <taxon>Dothideomycetes incertae sedis</taxon>
        <taxon>Lineolatales</taxon>
        <taxon>Lineolataceae</taxon>
        <taxon>Lineolata</taxon>
    </lineage>
</organism>
<protein>
    <submittedName>
        <fullName evidence="2">Kinase-like domain-containing protein</fullName>
    </submittedName>
</protein>
<evidence type="ECO:0000313" key="2">
    <source>
        <dbReference type="EMBL" id="KAF2462051.1"/>
    </source>
</evidence>
<dbReference type="Pfam" id="PF01636">
    <property type="entry name" value="APH"/>
    <property type="match status" value="1"/>
</dbReference>
<dbReference type="Proteomes" id="UP000799766">
    <property type="component" value="Unassembled WGS sequence"/>
</dbReference>
<dbReference type="OrthoDB" id="5412996at2759"/>
<dbReference type="Gene3D" id="3.90.1200.10">
    <property type="match status" value="1"/>
</dbReference>
<proteinExistence type="predicted"/>
<dbReference type="InterPro" id="IPR002575">
    <property type="entry name" value="Aminoglycoside_PTrfase"/>
</dbReference>
<evidence type="ECO:0000259" key="1">
    <source>
        <dbReference type="Pfam" id="PF01636"/>
    </source>
</evidence>
<dbReference type="PANTHER" id="PTHR21310">
    <property type="entry name" value="AMINOGLYCOSIDE PHOSPHOTRANSFERASE-RELATED-RELATED"/>
    <property type="match status" value="1"/>
</dbReference>
<dbReference type="InterPro" id="IPR011009">
    <property type="entry name" value="Kinase-like_dom_sf"/>
</dbReference>
<dbReference type="AlphaFoldDB" id="A0A6A6PDL9"/>
<evidence type="ECO:0000313" key="3">
    <source>
        <dbReference type="Proteomes" id="UP000799766"/>
    </source>
</evidence>
<reference evidence="2" key="1">
    <citation type="journal article" date="2020" name="Stud. Mycol.">
        <title>101 Dothideomycetes genomes: a test case for predicting lifestyles and emergence of pathogens.</title>
        <authorList>
            <person name="Haridas S."/>
            <person name="Albert R."/>
            <person name="Binder M."/>
            <person name="Bloem J."/>
            <person name="Labutti K."/>
            <person name="Salamov A."/>
            <person name="Andreopoulos B."/>
            <person name="Baker S."/>
            <person name="Barry K."/>
            <person name="Bills G."/>
            <person name="Bluhm B."/>
            <person name="Cannon C."/>
            <person name="Castanera R."/>
            <person name="Culley D."/>
            <person name="Daum C."/>
            <person name="Ezra D."/>
            <person name="Gonzalez J."/>
            <person name="Henrissat B."/>
            <person name="Kuo A."/>
            <person name="Liang C."/>
            <person name="Lipzen A."/>
            <person name="Lutzoni F."/>
            <person name="Magnuson J."/>
            <person name="Mondo S."/>
            <person name="Nolan M."/>
            <person name="Ohm R."/>
            <person name="Pangilinan J."/>
            <person name="Park H.-J."/>
            <person name="Ramirez L."/>
            <person name="Alfaro M."/>
            <person name="Sun H."/>
            <person name="Tritt A."/>
            <person name="Yoshinaga Y."/>
            <person name="Zwiers L.-H."/>
            <person name="Turgeon B."/>
            <person name="Goodwin S."/>
            <person name="Spatafora J."/>
            <person name="Crous P."/>
            <person name="Grigoriev I."/>
        </authorList>
    </citation>
    <scope>NUCLEOTIDE SEQUENCE</scope>
    <source>
        <strain evidence="2">ATCC 16933</strain>
    </source>
</reference>
<accession>A0A6A6PDL9</accession>
<dbReference type="EMBL" id="MU001670">
    <property type="protein sequence ID" value="KAF2462051.1"/>
    <property type="molecule type" value="Genomic_DNA"/>
</dbReference>
<sequence>MDVDSLNRTANRRRAEEWAKTLTRAAIRKLASSFNDNKNCTLGHQLEGSYNLSFPVHFGDGKRWLIRFPVPGKVMCLEEKLRSEIATMKLVKERTNLKVPAIIGWGFSGGSHPTGSAFILMEYLDGQPLGFWKIAELSDEKRSYLLHQLADIMLSLSDLRFDRIGSLTLDDENRPVLKNRPLSLAQDGLIQDGVNISKIMPANRTFSSADKYAECLSRIIRARLEQQRNSIYDVEDGEQKACARYLFESIINTGLQGHRGGPFVLIHGDFRRPNILINPNTFDITGVVDWEWARIVPVQLALPPFWLTDLDVKGLAESDTGPYFAQCRMFIDCLRQHEVARPNDERRVLLSETMENMIAEQSRFWIAMCLVYPYDFDTIYWEQIDPKRRPAEQTEEEQVAQCLHGFHAEEIGRLVQRKMCDLEDYRRQFYSCCTRTSGGGTPGTSSP</sequence>
<keyword evidence="2" id="KW-0418">Kinase</keyword>
<keyword evidence="3" id="KW-1185">Reference proteome</keyword>
<gene>
    <name evidence="2" type="ORF">BDY21DRAFT_6534</name>
</gene>